<evidence type="ECO:0000256" key="2">
    <source>
        <dbReference type="ARBA" id="ARBA00022448"/>
    </source>
</evidence>
<organism evidence="8 9">
    <name type="scientific">Aerococcus urinae</name>
    <dbReference type="NCBI Taxonomy" id="1376"/>
    <lineage>
        <taxon>Bacteria</taxon>
        <taxon>Bacillati</taxon>
        <taxon>Bacillota</taxon>
        <taxon>Bacilli</taxon>
        <taxon>Lactobacillales</taxon>
        <taxon>Aerococcaceae</taxon>
        <taxon>Aerococcus</taxon>
    </lineage>
</organism>
<name>A0A2I1L6V8_9LACT</name>
<sequence>MQFKTLAKTLGLLFLMSLFAFFVTRLIPGDPATLYLESKQLAPSPENIRLVQEEFGLDRSLLVQYVQWISHFITGDWGTSFYSSQPIRQEILNRLPASLTVGLGGILLAMLASFYLGFLASLRANGFWDKLSRGFSLLSQAIPSFILIIVFIQITSVRLQWFKFYTEESPWAIVFALVVVALYQIGPLSRIVCRHFEATQKESYIKALVLRGYPLRTALGKYGWQESLYGLLAASLSQMSWVIGGTAVVEYSFGVAGISNYLVHSMQRRDYLVIQSYIMIVGLWMLVVQVIFHYLMKYLRKETTYVS</sequence>
<evidence type="ECO:0000256" key="3">
    <source>
        <dbReference type="ARBA" id="ARBA00022475"/>
    </source>
</evidence>
<dbReference type="PANTHER" id="PTHR43163">
    <property type="entry name" value="DIPEPTIDE TRANSPORT SYSTEM PERMEASE PROTEIN DPPB-RELATED"/>
    <property type="match status" value="1"/>
</dbReference>
<comment type="similarity">
    <text evidence="7">Belongs to the binding-protein-dependent transport system permease family.</text>
</comment>
<keyword evidence="2 7" id="KW-0813">Transport</keyword>
<evidence type="ECO:0000256" key="5">
    <source>
        <dbReference type="ARBA" id="ARBA00022989"/>
    </source>
</evidence>
<keyword evidence="5 7" id="KW-1133">Transmembrane helix</keyword>
<dbReference type="PROSITE" id="PS50928">
    <property type="entry name" value="ABC_TM1"/>
    <property type="match status" value="1"/>
</dbReference>
<dbReference type="Proteomes" id="UP000251923">
    <property type="component" value="Unassembled WGS sequence"/>
</dbReference>
<protein>
    <submittedName>
        <fullName evidence="8">ABC transporter permease</fullName>
    </submittedName>
</protein>
<dbReference type="GO" id="GO:0055085">
    <property type="term" value="P:transmembrane transport"/>
    <property type="evidence" value="ECO:0007669"/>
    <property type="project" value="InterPro"/>
</dbReference>
<keyword evidence="4 7" id="KW-0812">Transmembrane</keyword>
<evidence type="ECO:0000256" key="6">
    <source>
        <dbReference type="ARBA" id="ARBA00023136"/>
    </source>
</evidence>
<keyword evidence="6 7" id="KW-0472">Membrane</keyword>
<feature type="transmembrane region" description="Helical" evidence="7">
    <location>
        <begin position="101"/>
        <end position="122"/>
    </location>
</feature>
<feature type="transmembrane region" description="Helical" evidence="7">
    <location>
        <begin position="169"/>
        <end position="186"/>
    </location>
</feature>
<accession>A0A2I1L6V8</accession>
<proteinExistence type="inferred from homology"/>
<feature type="transmembrane region" description="Helical" evidence="7">
    <location>
        <begin position="241"/>
        <end position="262"/>
    </location>
</feature>
<comment type="subcellular location">
    <subcellularLocation>
        <location evidence="1 7">Cell membrane</location>
        <topology evidence="1 7">Multi-pass membrane protein</topology>
    </subcellularLocation>
</comment>
<reference evidence="8 9" key="1">
    <citation type="submission" date="2018-04" db="EMBL/GenBank/DDBJ databases">
        <title>Aerococcus urinae genomes.</title>
        <authorList>
            <person name="Hilt E."/>
            <person name="Gilbert N.M."/>
            <person name="Thomas-White K."/>
            <person name="Putonti C."/>
            <person name="Lewis A.L."/>
            <person name="Visck K.L."/>
            <person name="Wolfe A.J."/>
        </authorList>
    </citation>
    <scope>NUCLEOTIDE SEQUENCE [LARGE SCALE GENOMIC DNA]</scope>
    <source>
        <strain evidence="8 9">UMB7480</strain>
    </source>
</reference>
<dbReference type="SUPFAM" id="SSF161098">
    <property type="entry name" value="MetI-like"/>
    <property type="match status" value="1"/>
</dbReference>
<dbReference type="PANTHER" id="PTHR43163:SF6">
    <property type="entry name" value="DIPEPTIDE TRANSPORT SYSTEM PERMEASE PROTEIN DPPB-RELATED"/>
    <property type="match status" value="1"/>
</dbReference>
<dbReference type="Gene3D" id="1.10.3720.10">
    <property type="entry name" value="MetI-like"/>
    <property type="match status" value="1"/>
</dbReference>
<dbReference type="InterPro" id="IPR035906">
    <property type="entry name" value="MetI-like_sf"/>
</dbReference>
<comment type="caution">
    <text evidence="8">The sequence shown here is derived from an EMBL/GenBank/DDBJ whole genome shotgun (WGS) entry which is preliminary data.</text>
</comment>
<evidence type="ECO:0000313" key="8">
    <source>
        <dbReference type="EMBL" id="RAV81398.1"/>
    </source>
</evidence>
<dbReference type="AlphaFoldDB" id="A0A2I1L6V8"/>
<dbReference type="GO" id="GO:0005886">
    <property type="term" value="C:plasma membrane"/>
    <property type="evidence" value="ECO:0007669"/>
    <property type="project" value="UniProtKB-SubCell"/>
</dbReference>
<feature type="transmembrane region" description="Helical" evidence="7">
    <location>
        <begin position="274"/>
        <end position="295"/>
    </location>
</feature>
<dbReference type="EMBL" id="QMHM01000001">
    <property type="protein sequence ID" value="RAV81398.1"/>
    <property type="molecule type" value="Genomic_DNA"/>
</dbReference>
<evidence type="ECO:0000256" key="4">
    <source>
        <dbReference type="ARBA" id="ARBA00022692"/>
    </source>
</evidence>
<gene>
    <name evidence="8" type="ORF">DBT54_00560</name>
</gene>
<evidence type="ECO:0000256" key="1">
    <source>
        <dbReference type="ARBA" id="ARBA00004651"/>
    </source>
</evidence>
<dbReference type="Pfam" id="PF19300">
    <property type="entry name" value="BPD_transp_1_N"/>
    <property type="match status" value="1"/>
</dbReference>
<evidence type="ECO:0000313" key="9">
    <source>
        <dbReference type="Proteomes" id="UP000251923"/>
    </source>
</evidence>
<feature type="transmembrane region" description="Helical" evidence="7">
    <location>
        <begin position="134"/>
        <end position="157"/>
    </location>
</feature>
<keyword evidence="3" id="KW-1003">Cell membrane</keyword>
<dbReference type="RefSeq" id="WP_070598158.1">
    <property type="nucleotide sequence ID" value="NZ_JASOKO010000002.1"/>
</dbReference>
<dbReference type="InterPro" id="IPR000515">
    <property type="entry name" value="MetI-like"/>
</dbReference>
<evidence type="ECO:0000256" key="7">
    <source>
        <dbReference type="RuleBase" id="RU363032"/>
    </source>
</evidence>
<dbReference type="InterPro" id="IPR045621">
    <property type="entry name" value="BPD_transp_1_N"/>
</dbReference>
<dbReference type="Pfam" id="PF00528">
    <property type="entry name" value="BPD_transp_1"/>
    <property type="match status" value="1"/>
</dbReference>